<dbReference type="InterPro" id="IPR001173">
    <property type="entry name" value="Glyco_trans_2-like"/>
</dbReference>
<dbReference type="EC" id="2.4.-.-" evidence="2"/>
<dbReference type="GO" id="GO:0016757">
    <property type="term" value="F:glycosyltransferase activity"/>
    <property type="evidence" value="ECO:0007669"/>
    <property type="project" value="UniProtKB-KW"/>
</dbReference>
<organism evidence="2 3">
    <name type="scientific">Hymenobacter aerilatus</name>
    <dbReference type="NCBI Taxonomy" id="2932251"/>
    <lineage>
        <taxon>Bacteria</taxon>
        <taxon>Pseudomonadati</taxon>
        <taxon>Bacteroidota</taxon>
        <taxon>Cytophagia</taxon>
        <taxon>Cytophagales</taxon>
        <taxon>Hymenobacteraceae</taxon>
        <taxon>Hymenobacter</taxon>
    </lineage>
</organism>
<dbReference type="InterPro" id="IPR029044">
    <property type="entry name" value="Nucleotide-diphossugar_trans"/>
</dbReference>
<accession>A0A8T9SQE8</accession>
<evidence type="ECO:0000313" key="2">
    <source>
        <dbReference type="EMBL" id="UOR03947.1"/>
    </source>
</evidence>
<evidence type="ECO:0000259" key="1">
    <source>
        <dbReference type="Pfam" id="PF00535"/>
    </source>
</evidence>
<dbReference type="AlphaFoldDB" id="A0A8T9SQE8"/>
<dbReference type="GO" id="GO:0044010">
    <property type="term" value="P:single-species biofilm formation"/>
    <property type="evidence" value="ECO:0007669"/>
    <property type="project" value="TreeGrafter"/>
</dbReference>
<dbReference type="EMBL" id="CP095053">
    <property type="protein sequence ID" value="UOR03947.1"/>
    <property type="molecule type" value="Genomic_DNA"/>
</dbReference>
<dbReference type="RefSeq" id="WP_245091195.1">
    <property type="nucleotide sequence ID" value="NZ_CP095053.1"/>
</dbReference>
<dbReference type="PANTHER" id="PTHR43685:SF2">
    <property type="entry name" value="GLYCOSYLTRANSFERASE 2-LIKE DOMAIN-CONTAINING PROTEIN"/>
    <property type="match status" value="1"/>
</dbReference>
<keyword evidence="3" id="KW-1185">Reference proteome</keyword>
<evidence type="ECO:0000313" key="3">
    <source>
        <dbReference type="Proteomes" id="UP000829925"/>
    </source>
</evidence>
<proteinExistence type="predicted"/>
<dbReference type="PANTHER" id="PTHR43685">
    <property type="entry name" value="GLYCOSYLTRANSFERASE"/>
    <property type="match status" value="1"/>
</dbReference>
<dbReference type="Pfam" id="PF00535">
    <property type="entry name" value="Glycos_transf_2"/>
    <property type="match status" value="1"/>
</dbReference>
<dbReference type="SUPFAM" id="SSF53448">
    <property type="entry name" value="Nucleotide-diphospho-sugar transferases"/>
    <property type="match status" value="1"/>
</dbReference>
<name>A0A8T9SQE8_9BACT</name>
<feature type="domain" description="Glycosyltransferase 2-like" evidence="1">
    <location>
        <begin position="6"/>
        <end position="161"/>
    </location>
</feature>
<reference evidence="2 3" key="1">
    <citation type="submission" date="2022-04" db="EMBL/GenBank/DDBJ databases">
        <title>Hymenobacter sp. isolated from the air.</title>
        <authorList>
            <person name="Won M."/>
            <person name="Lee C.-M."/>
            <person name="Woen H.-Y."/>
            <person name="Kwon S.-W."/>
        </authorList>
    </citation>
    <scope>NUCLEOTIDE SEQUENCE [LARGE SCALE GENOMIC DNA]</scope>
    <source>
        <strain evidence="3">5413 J-13</strain>
    </source>
</reference>
<protein>
    <submittedName>
        <fullName evidence="2">Glycosyltransferase</fullName>
        <ecNumber evidence="2">2.4.-.-</ecNumber>
    </submittedName>
</protein>
<dbReference type="InterPro" id="IPR050834">
    <property type="entry name" value="Glycosyltransf_2"/>
</dbReference>
<keyword evidence="2" id="KW-0328">Glycosyltransferase</keyword>
<dbReference type="Gene3D" id="3.90.550.10">
    <property type="entry name" value="Spore Coat Polysaccharide Biosynthesis Protein SpsA, Chain A"/>
    <property type="match status" value="1"/>
</dbReference>
<dbReference type="KEGG" id="haei:MUN82_13435"/>
<keyword evidence="2" id="KW-0808">Transferase</keyword>
<dbReference type="Proteomes" id="UP000829925">
    <property type="component" value="Chromosome"/>
</dbReference>
<sequence>MSCTVSIVIPCYNHGAYIEETLRSVEQNAGPHPYELIIVDDGSTDPLTLDVMASLQQRGYQVVQQPNQGLAAARNNGIALAQGRYILPLDSDNKVNKHYLTTAVDLLEQDATIDVVYGKVLFFGDGDEIRKIGLREVGQFDFPKMLFANYIDACALIRKSAWSQTGGYDGQMPAMGHEDWEMWINLFLLGSKFHFMDEVGFHYRVLADSMLGTNTEAKHQLNKEYIYRKHSLRIVEWLLKQLAKTDADRKYIEDHKLRSLVKLALGYKIQ</sequence>
<gene>
    <name evidence="2" type="ORF">MUN82_13435</name>
</gene>